<evidence type="ECO:0000256" key="1">
    <source>
        <dbReference type="PROSITE-ProRule" id="PRU01193"/>
    </source>
</evidence>
<organism evidence="4">
    <name type="scientific">Alexandrium monilatum</name>
    <dbReference type="NCBI Taxonomy" id="311494"/>
    <lineage>
        <taxon>Eukaryota</taxon>
        <taxon>Sar</taxon>
        <taxon>Alveolata</taxon>
        <taxon>Dinophyceae</taxon>
        <taxon>Gonyaulacales</taxon>
        <taxon>Pyrocystaceae</taxon>
        <taxon>Alexandrium</taxon>
    </lineage>
</organism>
<dbReference type="EMBL" id="HBNR01035039">
    <property type="protein sequence ID" value="CAE4590627.1"/>
    <property type="molecule type" value="Transcribed_RNA"/>
</dbReference>
<dbReference type="Pfam" id="PF00571">
    <property type="entry name" value="CBS"/>
    <property type="match status" value="1"/>
</dbReference>
<name>A0A7S4QQC6_9DINO</name>
<dbReference type="InterPro" id="IPR018490">
    <property type="entry name" value="cNMP-bd_dom_sf"/>
</dbReference>
<feature type="transmembrane region" description="Helical" evidence="2">
    <location>
        <begin position="99"/>
        <end position="117"/>
    </location>
</feature>
<feature type="transmembrane region" description="Helical" evidence="2">
    <location>
        <begin position="12"/>
        <end position="32"/>
    </location>
</feature>
<dbReference type="SUPFAM" id="SSF51206">
    <property type="entry name" value="cAMP-binding domain-like"/>
    <property type="match status" value="1"/>
</dbReference>
<feature type="transmembrane region" description="Helical" evidence="2">
    <location>
        <begin position="71"/>
        <end position="93"/>
    </location>
</feature>
<dbReference type="Pfam" id="PF01595">
    <property type="entry name" value="CNNM"/>
    <property type="match status" value="1"/>
</dbReference>
<dbReference type="PROSITE" id="PS51846">
    <property type="entry name" value="CNNM"/>
    <property type="match status" value="1"/>
</dbReference>
<dbReference type="GO" id="GO:0010960">
    <property type="term" value="P:magnesium ion homeostasis"/>
    <property type="evidence" value="ECO:0007669"/>
    <property type="project" value="InterPro"/>
</dbReference>
<dbReference type="InterPro" id="IPR000644">
    <property type="entry name" value="CBS_dom"/>
</dbReference>
<dbReference type="InterPro" id="IPR045095">
    <property type="entry name" value="ACDP"/>
</dbReference>
<reference evidence="4" key="1">
    <citation type="submission" date="2021-01" db="EMBL/GenBank/DDBJ databases">
        <authorList>
            <person name="Corre E."/>
            <person name="Pelletier E."/>
            <person name="Niang G."/>
            <person name="Scheremetjew M."/>
            <person name="Finn R."/>
            <person name="Kale V."/>
            <person name="Holt S."/>
            <person name="Cochrane G."/>
            <person name="Meng A."/>
            <person name="Brown T."/>
            <person name="Cohen L."/>
        </authorList>
    </citation>
    <scope>NUCLEOTIDE SEQUENCE</scope>
    <source>
        <strain evidence="4">CCMP3105</strain>
    </source>
</reference>
<keyword evidence="1 2" id="KW-0812">Transmembrane</keyword>
<dbReference type="AlphaFoldDB" id="A0A7S4QQC6"/>
<dbReference type="PANTHER" id="PTHR12064">
    <property type="entry name" value="METAL TRANSPORTER CNNM"/>
    <property type="match status" value="1"/>
</dbReference>
<dbReference type="SUPFAM" id="SSF54631">
    <property type="entry name" value="CBS-domain pair"/>
    <property type="match status" value="1"/>
</dbReference>
<evidence type="ECO:0000313" key="4">
    <source>
        <dbReference type="EMBL" id="CAE4590627.1"/>
    </source>
</evidence>
<dbReference type="PANTHER" id="PTHR12064:SF94">
    <property type="entry name" value="UNEXTENDED PROTEIN"/>
    <property type="match status" value="1"/>
</dbReference>
<keyword evidence="1 2" id="KW-1133">Transmembrane helix</keyword>
<feature type="transmembrane region" description="Helical" evidence="2">
    <location>
        <begin position="124"/>
        <end position="144"/>
    </location>
</feature>
<dbReference type="InterPro" id="IPR046342">
    <property type="entry name" value="CBS_dom_sf"/>
</dbReference>
<protein>
    <recommendedName>
        <fullName evidence="3">CNNM transmembrane domain-containing protein</fullName>
    </recommendedName>
</protein>
<gene>
    <name evidence="4" type="ORF">AMON00008_LOCUS24036</name>
</gene>
<dbReference type="InterPro" id="IPR002550">
    <property type="entry name" value="CNNM"/>
</dbReference>
<keyword evidence="1 2" id="KW-0472">Membrane</keyword>
<sequence length="553" mass="61133">MDGDMWTIAWNVGVIAGLTFLSQVFTGLNIGLMSLDTAQLKVLIDVPKKDEAAVRAARYARRILPLRQKGNLLLCTILLGNTAVNAVMAVFLGNIAGGLMGWLISTVIIVVMCEIVPQSVCTRHGLFLGALGAPIIVVTMWVFYPFTKPYAIVLDYLFPQRENMLDRSQLRALVEYQKSAQPNMLANGQAEMLIGALGFAERPVAEVMVPLEKAFQIKSDSLLDYDLVASVVQSGFSRFPVVCSETGQVEGILHCKDLLKQRFLHAPVEQALMEHSTDEHQGPTPQTTKELLGALRAMGQERKVYACGKNTHLMSLLSEFKRRPHLAVVADCEESGEAGESARHIGIVTLHNIFETILQTQDGGFAELQEEDSMSRRRVLRQAGAVHIFHPCRMSRMAGEPLGEQEAEAVLSFLSVNAPEFSPRLVSGEELLALLREVRALRFAKRDVLYRRSEEASFGTLVLHGAVGVVSGEEGFESTMGPLSCIGMRALELPEVARADAEKRTREGELRRWESTTYVPDFTASVLTDGCLVIKIDRSRYFEAHLRTKYGRA</sequence>
<proteinExistence type="predicted"/>
<dbReference type="Gene3D" id="3.10.580.10">
    <property type="entry name" value="CBS-domain"/>
    <property type="match status" value="1"/>
</dbReference>
<dbReference type="GO" id="GO:0016020">
    <property type="term" value="C:membrane"/>
    <property type="evidence" value="ECO:0007669"/>
    <property type="project" value="UniProtKB-UniRule"/>
</dbReference>
<dbReference type="Pfam" id="PF25562">
    <property type="entry name" value="CNBH_CNNM2_C"/>
    <property type="match status" value="1"/>
</dbReference>
<feature type="domain" description="CNNM transmembrane" evidence="3">
    <location>
        <begin position="4"/>
        <end position="189"/>
    </location>
</feature>
<evidence type="ECO:0000256" key="2">
    <source>
        <dbReference type="SAM" id="Phobius"/>
    </source>
</evidence>
<accession>A0A7S4QQC6</accession>
<evidence type="ECO:0000259" key="3">
    <source>
        <dbReference type="PROSITE" id="PS51846"/>
    </source>
</evidence>